<dbReference type="SUPFAM" id="SSF55729">
    <property type="entry name" value="Acyl-CoA N-acyltransferases (Nat)"/>
    <property type="match status" value="1"/>
</dbReference>
<evidence type="ECO:0000313" key="5">
    <source>
        <dbReference type="Proteomes" id="UP000198889"/>
    </source>
</evidence>
<protein>
    <submittedName>
        <fullName evidence="4">Putative acetyltransferase</fullName>
    </submittedName>
</protein>
<evidence type="ECO:0000313" key="4">
    <source>
        <dbReference type="EMBL" id="SCW58035.1"/>
    </source>
</evidence>
<gene>
    <name evidence="4" type="ORF">SAMN05660859_1761</name>
</gene>
<feature type="domain" description="N-acetyltransferase" evidence="3">
    <location>
        <begin position="13"/>
        <end position="174"/>
    </location>
</feature>
<sequence length="181" mass="19452">MDRRAGVNDVTDFLIRPATDADGDAIAALIAAAFAEYEGCVFDRAAEFPELDAIASHFAGRGGTIWVAEGGGGVIGSMALAPTRDPDAPRGGLEIFKVYVARAARRRGIARALFETALAAARAAGAREIRLWTDTRFADAHRFYERCGFTRAGPARECHDLSATWEYSYRLPLAAVGTREG</sequence>
<dbReference type="PROSITE" id="PS51186">
    <property type="entry name" value="GNAT"/>
    <property type="match status" value="1"/>
</dbReference>
<dbReference type="AlphaFoldDB" id="A0A1G4RNH2"/>
<dbReference type="Proteomes" id="UP000198889">
    <property type="component" value="Unassembled WGS sequence"/>
</dbReference>
<accession>A0A1G4RNH2</accession>
<organism evidence="4 5">
    <name type="scientific">Ancylobacter rudongensis</name>
    <dbReference type="NCBI Taxonomy" id="177413"/>
    <lineage>
        <taxon>Bacteria</taxon>
        <taxon>Pseudomonadati</taxon>
        <taxon>Pseudomonadota</taxon>
        <taxon>Alphaproteobacteria</taxon>
        <taxon>Hyphomicrobiales</taxon>
        <taxon>Xanthobacteraceae</taxon>
        <taxon>Ancylobacter</taxon>
    </lineage>
</organism>
<keyword evidence="5" id="KW-1185">Reference proteome</keyword>
<dbReference type="Pfam" id="PF00583">
    <property type="entry name" value="Acetyltransf_1"/>
    <property type="match status" value="1"/>
</dbReference>
<reference evidence="5" key="1">
    <citation type="submission" date="2016-10" db="EMBL/GenBank/DDBJ databases">
        <authorList>
            <person name="Varghese N."/>
            <person name="Submissions S."/>
        </authorList>
    </citation>
    <scope>NUCLEOTIDE SEQUENCE [LARGE SCALE GENOMIC DNA]</scope>
    <source>
        <strain evidence="5">CGMCC 1.1761</strain>
    </source>
</reference>
<dbReference type="InterPro" id="IPR000182">
    <property type="entry name" value="GNAT_dom"/>
</dbReference>
<keyword evidence="1 4" id="KW-0808">Transferase</keyword>
<dbReference type="STRING" id="177413.SAMN05660859_1761"/>
<keyword evidence="2" id="KW-0012">Acyltransferase</keyword>
<dbReference type="GO" id="GO:0016747">
    <property type="term" value="F:acyltransferase activity, transferring groups other than amino-acyl groups"/>
    <property type="evidence" value="ECO:0007669"/>
    <property type="project" value="InterPro"/>
</dbReference>
<dbReference type="InterPro" id="IPR016181">
    <property type="entry name" value="Acyl_CoA_acyltransferase"/>
</dbReference>
<proteinExistence type="predicted"/>
<dbReference type="EMBL" id="FMTP01000002">
    <property type="protein sequence ID" value="SCW58035.1"/>
    <property type="molecule type" value="Genomic_DNA"/>
</dbReference>
<dbReference type="Gene3D" id="3.40.630.30">
    <property type="match status" value="1"/>
</dbReference>
<dbReference type="PANTHER" id="PTHR43877">
    <property type="entry name" value="AMINOALKYLPHOSPHONATE N-ACETYLTRANSFERASE-RELATED-RELATED"/>
    <property type="match status" value="1"/>
</dbReference>
<evidence type="ECO:0000256" key="2">
    <source>
        <dbReference type="ARBA" id="ARBA00023315"/>
    </source>
</evidence>
<evidence type="ECO:0000256" key="1">
    <source>
        <dbReference type="ARBA" id="ARBA00022679"/>
    </source>
</evidence>
<evidence type="ECO:0000259" key="3">
    <source>
        <dbReference type="PROSITE" id="PS51186"/>
    </source>
</evidence>
<dbReference type="InterPro" id="IPR050832">
    <property type="entry name" value="Bact_Acetyltransf"/>
</dbReference>
<name>A0A1G4RNH2_9HYPH</name>